<dbReference type="Pfam" id="PF05930">
    <property type="entry name" value="Phage_AlpA"/>
    <property type="match status" value="1"/>
</dbReference>
<evidence type="ECO:0000313" key="3">
    <source>
        <dbReference type="Proteomes" id="UP000254258"/>
    </source>
</evidence>
<gene>
    <name evidence="2" type="ORF">DWU98_19330</name>
</gene>
<dbReference type="Proteomes" id="UP000254258">
    <property type="component" value="Unassembled WGS sequence"/>
</dbReference>
<feature type="region of interest" description="Disordered" evidence="1">
    <location>
        <begin position="1"/>
        <end position="26"/>
    </location>
</feature>
<organism evidence="2 3">
    <name type="scientific">Dyella monticola</name>
    <dbReference type="NCBI Taxonomy" id="1927958"/>
    <lineage>
        <taxon>Bacteria</taxon>
        <taxon>Pseudomonadati</taxon>
        <taxon>Pseudomonadota</taxon>
        <taxon>Gammaproteobacteria</taxon>
        <taxon>Lysobacterales</taxon>
        <taxon>Rhodanobacteraceae</taxon>
        <taxon>Dyella</taxon>
    </lineage>
</organism>
<proteinExistence type="predicted"/>
<evidence type="ECO:0000313" key="2">
    <source>
        <dbReference type="EMBL" id="RDS79158.1"/>
    </source>
</evidence>
<name>A0A370WSL4_9GAMM</name>
<dbReference type="InterPro" id="IPR010260">
    <property type="entry name" value="AlpA"/>
</dbReference>
<comment type="caution">
    <text evidence="2">The sequence shown here is derived from an EMBL/GenBank/DDBJ whole genome shotgun (WGS) entry which is preliminary data.</text>
</comment>
<keyword evidence="3" id="KW-1185">Reference proteome</keyword>
<dbReference type="AlphaFoldDB" id="A0A370WSL4"/>
<accession>A0A370WSL4</accession>
<dbReference type="EMBL" id="QRBE01000016">
    <property type="protein sequence ID" value="RDS79158.1"/>
    <property type="molecule type" value="Genomic_DNA"/>
</dbReference>
<evidence type="ECO:0000256" key="1">
    <source>
        <dbReference type="SAM" id="MobiDB-lite"/>
    </source>
</evidence>
<protein>
    <submittedName>
        <fullName evidence="2">AlpA family phage regulatory protein</fullName>
    </submittedName>
</protein>
<reference evidence="2 3" key="1">
    <citation type="submission" date="2018-07" db="EMBL/GenBank/DDBJ databases">
        <title>Dyella monticola sp. nov. and Dyella psychrodurans sp. nov. isolated from monsoon evergreen broad-leaved forest soil of Dinghu Mountain, China.</title>
        <authorList>
            <person name="Gao Z."/>
            <person name="Qiu L."/>
        </authorList>
    </citation>
    <scope>NUCLEOTIDE SEQUENCE [LARGE SCALE GENOMIC DNA]</scope>
    <source>
        <strain evidence="2 3">4G-K06</strain>
    </source>
</reference>
<sequence>MDRVGIGSTHHDSSYTPMTNATKHTRLLPSSERIVAARLRAGETASRLAAEYSTSLQTIQEISAVAGITPANAAQEPTQVTDTDVPQAIIDAQPAPTAKPGACIVFAASKAAAPARAAKPAPGAPTPTPTPVAGASVAVQDAPHEAYLDQRRKRTMIRISHVAKRFNVSRSAVYAWMAKDPDFPAALHIGSSVFFVAEDIEAYIDRLEKQAVTRGAERAARIAAKQGATA</sequence>
<feature type="compositionally biased region" description="Basic and acidic residues" evidence="1">
    <location>
        <begin position="1"/>
        <end position="13"/>
    </location>
</feature>